<dbReference type="PATRIC" id="fig|76859.3.peg.747"/>
<sequence length="718" mass="81813">MKYLIIILGIMVFCELKFDLFTKNLKKIFKLKNKNKIIVFITLTFIILFVSSFGSYQIAEYFQFKPKFVGKPIYKNFYGPYVWFRFIFIKATSQNVTLNKIYLLNTSLLCFLSIPLFLYMIKKSEENNLDTHGTARWATIAEWEEAGLMSPPGQYTDGVILGRTKRGLFGLLKPRYIIDTLKTHIALIAPSRAGKGTGVIIPSLLNWLGSVFVLDMKGENYQITAGYRKKVLGQKVLKFKPYALEGSVSYNPLAEVRIATPYEVKDAKIIADILTDPGEGKKRDHWDTSASAVFEGLILHVLYVGKKEGRLGTFADMVAFLTSTKKPLEENILDLMTYKHLSDDECAIWDSIYDKSQLDGVNRGTNPVVARMAAALLNKDERERASVISTVMAKLSLFSDPIIQKNTSRADFRIKDLMDFETPISFYVVVEGEQMDTLAPLLRILITQMVGILAPEMDFSSDAPVHLHKLLLLMDEFPAFGTIPIFETALGYLAGYNIKALIIAQALNQIKKRYGERNSVFDNCATTVFYSPTPLDTETPKQVSEMLGDKTIKVKSKSYKAFQIGSVNISESNQARRLLTPEEVRNKVAGKWNIISVTGLYPMIGIKLEYYKEKYFKSKTNKVYGIPETDYIYPHNDDKKISINNVNEEQKLIEEEELMEKLNQKFLDEIDDENIDLDIKDEEYNFEEEELSEDEKKELLFTLVEESEEGVVDPEEGF</sequence>
<keyword evidence="4 8" id="KW-0812">Transmembrane</keyword>
<keyword evidence="7" id="KW-0175">Coiled coil</keyword>
<evidence type="ECO:0000313" key="9">
    <source>
        <dbReference type="EMBL" id="ALF17332.1"/>
    </source>
</evidence>
<organism evidence="9">
    <name type="scientific">Fusobacterium animalis</name>
    <dbReference type="NCBI Taxonomy" id="76859"/>
    <lineage>
        <taxon>Bacteria</taxon>
        <taxon>Fusobacteriati</taxon>
        <taxon>Fusobacteriota</taxon>
        <taxon>Fusobacteriia</taxon>
        <taxon>Fusobacteriales</taxon>
        <taxon>Fusobacteriaceae</taxon>
        <taxon>Fusobacterium</taxon>
    </lineage>
</organism>
<comment type="similarity">
    <text evidence="2">Belongs to the VirD4/TraG family.</text>
</comment>
<dbReference type="SUPFAM" id="SSF52540">
    <property type="entry name" value="P-loop containing nucleoside triphosphate hydrolases"/>
    <property type="match status" value="1"/>
</dbReference>
<dbReference type="PANTHER" id="PTHR37937">
    <property type="entry name" value="CONJUGATIVE TRANSFER: DNA TRANSPORT"/>
    <property type="match status" value="1"/>
</dbReference>
<evidence type="ECO:0000256" key="5">
    <source>
        <dbReference type="ARBA" id="ARBA00022989"/>
    </source>
</evidence>
<feature type="transmembrane region" description="Helical" evidence="8">
    <location>
        <begin position="101"/>
        <end position="121"/>
    </location>
</feature>
<dbReference type="Gene3D" id="3.40.50.300">
    <property type="entry name" value="P-loop containing nucleotide triphosphate hydrolases"/>
    <property type="match status" value="1"/>
</dbReference>
<keyword evidence="5 8" id="KW-1133">Transmembrane helix</keyword>
<feature type="coiled-coil region" evidence="7">
    <location>
        <begin position="645"/>
        <end position="697"/>
    </location>
</feature>
<name>A0A0M4SPH5_9FUSO</name>
<evidence type="ECO:0000313" key="10">
    <source>
        <dbReference type="Proteomes" id="UP000063147"/>
    </source>
</evidence>
<dbReference type="GO" id="GO:0005886">
    <property type="term" value="C:plasma membrane"/>
    <property type="evidence" value="ECO:0007669"/>
    <property type="project" value="UniProtKB-SubCell"/>
</dbReference>
<comment type="subcellular location">
    <subcellularLocation>
        <location evidence="1">Cell membrane</location>
        <topology evidence="1">Multi-pass membrane protein</topology>
    </subcellularLocation>
</comment>
<evidence type="ECO:0000256" key="8">
    <source>
        <dbReference type="SAM" id="Phobius"/>
    </source>
</evidence>
<gene>
    <name evidence="9" type="ORF">RN98_03785</name>
</gene>
<dbReference type="InterPro" id="IPR027417">
    <property type="entry name" value="P-loop_NTPase"/>
</dbReference>
<dbReference type="PANTHER" id="PTHR37937:SF1">
    <property type="entry name" value="CONJUGATIVE TRANSFER: DNA TRANSPORT"/>
    <property type="match status" value="1"/>
</dbReference>
<feature type="transmembrane region" description="Helical" evidence="8">
    <location>
        <begin position="37"/>
        <end position="59"/>
    </location>
</feature>
<keyword evidence="3" id="KW-1003">Cell membrane</keyword>
<dbReference type="RefSeq" id="WP_060675894.1">
    <property type="nucleotide sequence ID" value="NZ_CP012713.1"/>
</dbReference>
<dbReference type="InterPro" id="IPR003688">
    <property type="entry name" value="TraG/VirD4"/>
</dbReference>
<dbReference type="InterPro" id="IPR051539">
    <property type="entry name" value="T4SS-coupling_protein"/>
</dbReference>
<dbReference type="EMBL" id="CP012713">
    <property type="protein sequence ID" value="ALF17332.1"/>
    <property type="molecule type" value="Genomic_DNA"/>
</dbReference>
<evidence type="ECO:0000256" key="4">
    <source>
        <dbReference type="ARBA" id="ARBA00022692"/>
    </source>
</evidence>
<dbReference type="CDD" id="cd01127">
    <property type="entry name" value="TrwB_TraG_TraD_VirD4"/>
    <property type="match status" value="1"/>
</dbReference>
<protein>
    <submittedName>
        <fullName evidence="9">Conjugal transfer protein TraG</fullName>
    </submittedName>
</protein>
<accession>A0A0M4SPH5</accession>
<evidence type="ECO:0000256" key="6">
    <source>
        <dbReference type="ARBA" id="ARBA00023136"/>
    </source>
</evidence>
<dbReference type="AlphaFoldDB" id="A0A0M4SPH5"/>
<reference evidence="9 10" key="1">
    <citation type="submission" date="2015-09" db="EMBL/GenBank/DDBJ databases">
        <authorList>
            <person name="Jackson K.R."/>
            <person name="Lunt B.L."/>
            <person name="Fisher J.N.B."/>
            <person name="Gardner A.V."/>
            <person name="Bailey M.E."/>
            <person name="Deus L.M."/>
            <person name="Earl A.S."/>
            <person name="Gibby P.D."/>
            <person name="Hartmann K.A."/>
            <person name="Liu J.E."/>
            <person name="Manci A.M."/>
            <person name="Nielsen D.A."/>
            <person name="Solomon M.B."/>
            <person name="Breakwell D.P."/>
            <person name="Burnett S.H."/>
            <person name="Grose J.H."/>
        </authorList>
    </citation>
    <scope>NUCLEOTIDE SEQUENCE [LARGE SCALE GENOMIC DNA]</scope>
    <source>
        <strain evidence="9 10">KCOM 1279</strain>
    </source>
</reference>
<proteinExistence type="inferred from homology"/>
<evidence type="ECO:0000256" key="1">
    <source>
        <dbReference type="ARBA" id="ARBA00004651"/>
    </source>
</evidence>
<keyword evidence="6 8" id="KW-0472">Membrane</keyword>
<dbReference type="Pfam" id="PF02534">
    <property type="entry name" value="T4SS-DNA_transf"/>
    <property type="match status" value="1"/>
</dbReference>
<evidence type="ECO:0000256" key="7">
    <source>
        <dbReference type="SAM" id="Coils"/>
    </source>
</evidence>
<evidence type="ECO:0000256" key="3">
    <source>
        <dbReference type="ARBA" id="ARBA00022475"/>
    </source>
</evidence>
<evidence type="ECO:0000256" key="2">
    <source>
        <dbReference type="ARBA" id="ARBA00008806"/>
    </source>
</evidence>
<dbReference type="Proteomes" id="UP000063147">
    <property type="component" value="Chromosome"/>
</dbReference>